<dbReference type="InterPro" id="IPR034829">
    <property type="entry name" value="DnaD-like_sf"/>
</dbReference>
<feature type="domain" description="DnaB/C C-terminal" evidence="2">
    <location>
        <begin position="165"/>
        <end position="229"/>
    </location>
</feature>
<reference evidence="3" key="1">
    <citation type="submission" date="2021-02" db="EMBL/GenBank/DDBJ databases">
        <title>Infant gut strain persistence is associated with maternal origin, phylogeny, and functional potential including surface adhesion and iron acquisition.</title>
        <authorList>
            <person name="Lou Y.C."/>
        </authorList>
    </citation>
    <scope>NUCLEOTIDE SEQUENCE</scope>
    <source>
        <strain evidence="3">L3_108_103G1_dasL3_108_103G1_concoct_2</strain>
    </source>
</reference>
<dbReference type="Pfam" id="PF07261">
    <property type="entry name" value="DnaB_2"/>
    <property type="match status" value="1"/>
</dbReference>
<evidence type="ECO:0000313" key="3">
    <source>
        <dbReference type="EMBL" id="MBS4883226.1"/>
    </source>
</evidence>
<dbReference type="NCBIfam" id="TIGR01446">
    <property type="entry name" value="DnaD_dom"/>
    <property type="match status" value="1"/>
</dbReference>
<dbReference type="InterPro" id="IPR053162">
    <property type="entry name" value="DnaD"/>
</dbReference>
<dbReference type="SUPFAM" id="SSF158499">
    <property type="entry name" value="DnaD domain-like"/>
    <property type="match status" value="1"/>
</dbReference>
<evidence type="ECO:0000259" key="2">
    <source>
        <dbReference type="Pfam" id="PF07261"/>
    </source>
</evidence>
<evidence type="ECO:0000256" key="1">
    <source>
        <dbReference type="ARBA" id="ARBA00093462"/>
    </source>
</evidence>
<comment type="caution">
    <text evidence="3">The sequence shown here is derived from an EMBL/GenBank/DDBJ whole genome shotgun (WGS) entry which is preliminary data.</text>
</comment>
<protein>
    <submittedName>
        <fullName evidence="3">DnaD domain protein</fullName>
    </submittedName>
</protein>
<dbReference type="Gene3D" id="1.10.10.630">
    <property type="entry name" value="DnaD domain-like"/>
    <property type="match status" value="1"/>
</dbReference>
<dbReference type="PANTHER" id="PTHR37293">
    <property type="entry name" value="PHAGE REPLICATION PROTEIN-RELATED"/>
    <property type="match status" value="1"/>
</dbReference>
<gene>
    <name evidence="3" type="ORF">KHZ85_00430</name>
</gene>
<dbReference type="RefSeq" id="WP_278639388.1">
    <property type="nucleotide sequence ID" value="NZ_JAGZMZ010000001.1"/>
</dbReference>
<dbReference type="AlphaFoldDB" id="A0A942ZVZ0"/>
<sequence>MQPNGFIKIHRKLREWKYYDVPNMVAVWLELLLRASYEGTTYRGVELKKGQVVFGRKELAETLGLSEQNIRTCINKLISANQITIETTNRFTVATIVKWEEYQFCNDNDNQQNNQISNQQVTSNQPTTNQQLTTIKKEKKDKKDKNNTFIGACVQDDVWSIPLLSLFEEEFGRTISSNEAMLISQMENDYDDLLIRYALREAMTRGKKSVQYIDRILVDWKQRDFTTKDYEEGKR</sequence>
<dbReference type="PANTHER" id="PTHR37293:SF6">
    <property type="entry name" value="DNA REPLICATION PROTEIN DNAD"/>
    <property type="match status" value="1"/>
</dbReference>
<proteinExistence type="inferred from homology"/>
<dbReference type="InterPro" id="IPR006343">
    <property type="entry name" value="DnaB/C_C"/>
</dbReference>
<dbReference type="EMBL" id="JAGZMZ010000001">
    <property type="protein sequence ID" value="MBS4883226.1"/>
    <property type="molecule type" value="Genomic_DNA"/>
</dbReference>
<accession>A0A942ZVZ0</accession>
<dbReference type="Proteomes" id="UP000753219">
    <property type="component" value="Unassembled WGS sequence"/>
</dbReference>
<comment type="similarity">
    <text evidence="1">Belongs to the DnaB/DnaD family.</text>
</comment>
<evidence type="ECO:0000313" key="4">
    <source>
        <dbReference type="Proteomes" id="UP000753219"/>
    </source>
</evidence>
<name>A0A942ZVZ0_9FIRM</name>
<organism evidence="3 4">
    <name type="scientific">Amedibacillus dolichus</name>
    <dbReference type="NCBI Taxonomy" id="31971"/>
    <lineage>
        <taxon>Bacteria</taxon>
        <taxon>Bacillati</taxon>
        <taxon>Bacillota</taxon>
        <taxon>Erysipelotrichia</taxon>
        <taxon>Erysipelotrichales</taxon>
        <taxon>Erysipelotrichaceae</taxon>
        <taxon>Amedibacillus</taxon>
    </lineage>
</organism>